<dbReference type="GO" id="GO:0008757">
    <property type="term" value="F:S-adenosylmethionine-dependent methyltransferase activity"/>
    <property type="evidence" value="ECO:0007669"/>
    <property type="project" value="InterPro"/>
</dbReference>
<feature type="domain" description="Methyltransferase small" evidence="4">
    <location>
        <begin position="169"/>
        <end position="332"/>
    </location>
</feature>
<accession>I4YSP3</accession>
<keyword evidence="1 5" id="KW-0489">Methyltransferase</keyword>
<protein>
    <submittedName>
        <fullName evidence="5">16S RNA G1207 methylase RsmC</fullName>
    </submittedName>
</protein>
<organism evidence="5 6">
    <name type="scientific">Microvirga lotononidis</name>
    <dbReference type="NCBI Taxonomy" id="864069"/>
    <lineage>
        <taxon>Bacteria</taxon>
        <taxon>Pseudomonadati</taxon>
        <taxon>Pseudomonadota</taxon>
        <taxon>Alphaproteobacteria</taxon>
        <taxon>Hyphomicrobiales</taxon>
        <taxon>Methylobacteriaceae</taxon>
        <taxon>Microvirga</taxon>
    </lineage>
</organism>
<name>I4YSP3_9HYPH</name>
<dbReference type="HOGENOM" id="CLU_049581_1_0_5"/>
<evidence type="ECO:0000256" key="3">
    <source>
        <dbReference type="ARBA" id="ARBA00022691"/>
    </source>
</evidence>
<proteinExistence type="predicted"/>
<keyword evidence="3" id="KW-0949">S-adenosyl-L-methionine</keyword>
<evidence type="ECO:0000256" key="1">
    <source>
        <dbReference type="ARBA" id="ARBA00022603"/>
    </source>
</evidence>
<reference evidence="5 6" key="1">
    <citation type="submission" date="2012-02" db="EMBL/GenBank/DDBJ databases">
        <title>Improved High-Quality Draft sequence of Microvirga sp. WSM3557.</title>
        <authorList>
            <consortium name="US DOE Joint Genome Institute"/>
            <person name="Lucas S."/>
            <person name="Han J."/>
            <person name="Lapidus A."/>
            <person name="Cheng J.-F."/>
            <person name="Goodwin L."/>
            <person name="Pitluck S."/>
            <person name="Peters L."/>
            <person name="Zhang X."/>
            <person name="Detter J.C."/>
            <person name="Han C."/>
            <person name="Tapia R."/>
            <person name="Land M."/>
            <person name="Hauser L."/>
            <person name="Kyrpides N."/>
            <person name="Ivanova N."/>
            <person name="Pagani I."/>
            <person name="Brau L."/>
            <person name="Yates R."/>
            <person name="O'Hara G."/>
            <person name="Rui T."/>
            <person name="Howieson J."/>
            <person name="Reeve W."/>
            <person name="Woyke T."/>
        </authorList>
    </citation>
    <scope>NUCLEOTIDE SEQUENCE [LARGE SCALE GENOMIC DNA]</scope>
    <source>
        <strain evidence="5 6">WSM3557</strain>
    </source>
</reference>
<evidence type="ECO:0000313" key="6">
    <source>
        <dbReference type="Proteomes" id="UP000003947"/>
    </source>
</evidence>
<dbReference type="CDD" id="cd02440">
    <property type="entry name" value="AdoMet_MTases"/>
    <property type="match status" value="1"/>
</dbReference>
<keyword evidence="6" id="KW-1185">Reference proteome</keyword>
<evidence type="ECO:0000256" key="2">
    <source>
        <dbReference type="ARBA" id="ARBA00022679"/>
    </source>
</evidence>
<gene>
    <name evidence="5" type="ORF">MicloDRAFT_00035380</name>
</gene>
<dbReference type="Gene3D" id="3.40.50.150">
    <property type="entry name" value="Vaccinia Virus protein VP39"/>
    <property type="match status" value="1"/>
</dbReference>
<dbReference type="STRING" id="864069.MicloDRAFT_00035380"/>
<evidence type="ECO:0000313" key="5">
    <source>
        <dbReference type="EMBL" id="EIM26985.1"/>
    </source>
</evidence>
<dbReference type="EMBL" id="JH660645">
    <property type="protein sequence ID" value="EIM26985.1"/>
    <property type="molecule type" value="Genomic_DNA"/>
</dbReference>
<dbReference type="InterPro" id="IPR046977">
    <property type="entry name" value="RsmC/RlmG"/>
</dbReference>
<dbReference type="Proteomes" id="UP000003947">
    <property type="component" value="Unassembled WGS sequence"/>
</dbReference>
<dbReference type="eggNOG" id="COG2813">
    <property type="taxonomic scope" value="Bacteria"/>
</dbReference>
<dbReference type="AlphaFoldDB" id="I4YSP3"/>
<keyword evidence="2" id="KW-0808">Transferase</keyword>
<dbReference type="GO" id="GO:0032259">
    <property type="term" value="P:methylation"/>
    <property type="evidence" value="ECO:0007669"/>
    <property type="project" value="UniProtKB-KW"/>
</dbReference>
<dbReference type="PANTHER" id="PTHR47816">
    <property type="entry name" value="RIBOSOMAL RNA SMALL SUBUNIT METHYLTRANSFERASE C"/>
    <property type="match status" value="1"/>
</dbReference>
<dbReference type="InterPro" id="IPR007848">
    <property type="entry name" value="Small_mtfrase_dom"/>
</dbReference>
<dbReference type="SUPFAM" id="SSF53335">
    <property type="entry name" value="S-adenosyl-L-methionine-dependent methyltransferases"/>
    <property type="match status" value="1"/>
</dbReference>
<dbReference type="InterPro" id="IPR029063">
    <property type="entry name" value="SAM-dependent_MTases_sf"/>
</dbReference>
<dbReference type="PATRIC" id="fig|864069.3.peg.3856"/>
<dbReference type="PANTHER" id="PTHR47816:SF4">
    <property type="entry name" value="RIBOSOMAL RNA SMALL SUBUNIT METHYLTRANSFERASE C"/>
    <property type="match status" value="1"/>
</dbReference>
<sequence>MRQSRPGRAIEAYLPDRGILRTPAFSVGSVTLQVTTSRGVYGTPPAELAETPEGAVQFSPLIPGSKRLEERENGSLDTMVMLAPPGTVERRYTVALALRALAAGGSLTVLAPKDKGGSRIAKELKAFGCDVAETSRRHHRICACVRPALVSGLDNALAEGGPRLDETLDLWTWPGVFSWNRLDPGSALLEQNLPALSGRGADFGCGIGILARAILASPKVEHLAMIDIDRRAVDMAALNIDDPRVELRWADIRSGTGLKGLDFLVMNPPFHDGGAEDQSLGQAFIRRAAEALRPGGVLWLVANRHLPYEAVLTSLFKRVTPKAEANGYKIYEAAK</sequence>
<evidence type="ECO:0000259" key="4">
    <source>
        <dbReference type="Pfam" id="PF05175"/>
    </source>
</evidence>
<dbReference type="Pfam" id="PF05175">
    <property type="entry name" value="MTS"/>
    <property type="match status" value="1"/>
</dbReference>